<dbReference type="InterPro" id="IPR011644">
    <property type="entry name" value="Heme_NO-bd"/>
</dbReference>
<evidence type="ECO:0000256" key="7">
    <source>
        <dbReference type="ARBA" id="ARBA00023293"/>
    </source>
</evidence>
<dbReference type="OrthoDB" id="10258068at2759"/>
<dbReference type="GO" id="GO:0008074">
    <property type="term" value="C:guanylate cyclase complex, soluble"/>
    <property type="evidence" value="ECO:0007669"/>
    <property type="project" value="TreeGrafter"/>
</dbReference>
<evidence type="ECO:0000256" key="8">
    <source>
        <dbReference type="RuleBase" id="RU000405"/>
    </source>
</evidence>
<evidence type="ECO:0000256" key="2">
    <source>
        <dbReference type="ARBA" id="ARBA00012202"/>
    </source>
</evidence>
<reference evidence="11" key="1">
    <citation type="submission" date="2020-06" db="EMBL/GenBank/DDBJ databases">
        <authorList>
            <consortium name="Plant Systems Biology data submission"/>
        </authorList>
    </citation>
    <scope>NUCLEOTIDE SEQUENCE</scope>
    <source>
        <strain evidence="11">D6</strain>
    </source>
</reference>
<dbReference type="InterPro" id="IPR042463">
    <property type="entry name" value="HNOB_dom_associated_sf"/>
</dbReference>
<keyword evidence="5" id="KW-0342">GTP-binding</keyword>
<dbReference type="AlphaFoldDB" id="A0A9N8HYR2"/>
<dbReference type="Pfam" id="PF07700">
    <property type="entry name" value="HNOB"/>
    <property type="match status" value="1"/>
</dbReference>
<dbReference type="Gene3D" id="3.30.70.1230">
    <property type="entry name" value="Nucleotide cyclase"/>
    <property type="match status" value="1"/>
</dbReference>
<dbReference type="GO" id="GO:0019934">
    <property type="term" value="P:cGMP-mediated signaling"/>
    <property type="evidence" value="ECO:0007669"/>
    <property type="project" value="TreeGrafter"/>
</dbReference>
<dbReference type="InterPro" id="IPR011645">
    <property type="entry name" value="HNOB_dom_associated"/>
</dbReference>
<evidence type="ECO:0000313" key="12">
    <source>
        <dbReference type="Proteomes" id="UP001153069"/>
    </source>
</evidence>
<evidence type="ECO:0000256" key="5">
    <source>
        <dbReference type="ARBA" id="ARBA00023134"/>
    </source>
</evidence>
<keyword evidence="6 8" id="KW-0456">Lyase</keyword>
<dbReference type="FunFam" id="3.30.70.1230:FF:000030">
    <property type="entry name" value="Si:ch211-215j19.12"/>
    <property type="match status" value="1"/>
</dbReference>
<dbReference type="PANTHER" id="PTHR45655:SF13">
    <property type="entry name" value="SOLUBLE GUANYLATE CYCLASE GCY-32-RELATED"/>
    <property type="match status" value="1"/>
</dbReference>
<dbReference type="GO" id="GO:0020037">
    <property type="term" value="F:heme binding"/>
    <property type="evidence" value="ECO:0007669"/>
    <property type="project" value="InterPro"/>
</dbReference>
<name>A0A9N8HYR2_9STRA</name>
<dbReference type="PANTHER" id="PTHR45655">
    <property type="entry name" value="GUANYLATE CYCLASE SOLUBLE SUBUNIT BETA-2"/>
    <property type="match status" value="1"/>
</dbReference>
<dbReference type="GO" id="GO:0070482">
    <property type="term" value="P:response to oxygen levels"/>
    <property type="evidence" value="ECO:0007669"/>
    <property type="project" value="TreeGrafter"/>
</dbReference>
<dbReference type="EMBL" id="CAICTM010002970">
    <property type="protein sequence ID" value="CAB9530637.1"/>
    <property type="molecule type" value="Genomic_DNA"/>
</dbReference>
<evidence type="ECO:0000256" key="6">
    <source>
        <dbReference type="ARBA" id="ARBA00023239"/>
    </source>
</evidence>
<evidence type="ECO:0000259" key="10">
    <source>
        <dbReference type="PROSITE" id="PS50125"/>
    </source>
</evidence>
<dbReference type="InterPro" id="IPR038158">
    <property type="entry name" value="H-NOX_domain_sf"/>
</dbReference>
<evidence type="ECO:0000256" key="1">
    <source>
        <dbReference type="ARBA" id="ARBA00004496"/>
    </source>
</evidence>
<sequence length="754" mass="84489">MLGWINDCVEKLVLAKFDLDAWHSIKEKAGCKVEDGGFYKLDPYPDQTTVDLVMAAVEVSGLSAEAILETFGAFFVEYVRDEGYDNLLRCQGSNLKDFMANINAMHQHLQDTFPNKMTMPQFWVEDDESGDGAIILHYHSKRGSLLAPVAKGVVCQVASDQFGYEIKMERLRTQGEEGAEQTSWKISTVDPDNLWKLTMRAECKQMNATYQAKQMKCPFTGMTTAPSQSANRRLSQTINTASVPSVIEVNEADIRRPRKRAKFSSNQPSSLPTSEQPSNEDMFFDSKEIEEGDPVVKKAPSLENTSVTAPLSIEEELSSEPVSDSAIGLSGRVTRSLFPYHIMVDLDLKIAQVGNKMPTVMQLSEDDFVGRCISEFLVVTKPVGIQWSWKWLRLLEDQAFDVQTVEHSSERPALKFKTTVVHVTEGSSLAMLVLTPDANNLQELREMKMTFSDLPLHGAHRESILLREHLSSQINSAAKMEQLSHSLEQEKTLLESMLPAHAAEGLRQGKTVEPRLHKNVTLFFSDIVNFTNMCHRLYPWQVIEMLNRLYCVMDFLGERYGIFKIETIGDAYVCSCGLPQEDEQHFMKVAHFAIAVNHCCRHVVSPVDGSPLQLRIGIHSGSCASGVVGTKRPQYCVFGDTVNTTARHESTGEPGKVQCSSTTRALLESHCKGSFVLKERGLVSMKGKGDMKTWWLEGHESNDVVNRSALEKLDKEILDLLAQSSFQTVLRNRVFESIFSPVLSIAEEIPKRDE</sequence>
<keyword evidence="4" id="KW-0547">Nucleotide-binding</keyword>
<gene>
    <name evidence="11" type="ORF">SEMRO_2972_G341210.1</name>
</gene>
<dbReference type="GO" id="GO:0005525">
    <property type="term" value="F:GTP binding"/>
    <property type="evidence" value="ECO:0007669"/>
    <property type="project" value="UniProtKB-KW"/>
</dbReference>
<keyword evidence="3" id="KW-0963">Cytoplasm</keyword>
<dbReference type="SUPFAM" id="SSF55073">
    <property type="entry name" value="Nucleotide cyclase"/>
    <property type="match status" value="1"/>
</dbReference>
<evidence type="ECO:0000256" key="3">
    <source>
        <dbReference type="ARBA" id="ARBA00022490"/>
    </source>
</evidence>
<comment type="caution">
    <text evidence="11">The sequence shown here is derived from an EMBL/GenBank/DDBJ whole genome shotgun (WGS) entry which is preliminary data.</text>
</comment>
<evidence type="ECO:0000313" key="11">
    <source>
        <dbReference type="EMBL" id="CAB9530637.1"/>
    </source>
</evidence>
<dbReference type="Pfam" id="PF07701">
    <property type="entry name" value="HNOBA"/>
    <property type="match status" value="1"/>
</dbReference>
<dbReference type="SUPFAM" id="SSF111126">
    <property type="entry name" value="Ligand-binding domain in the NO signalling and Golgi transport"/>
    <property type="match status" value="1"/>
</dbReference>
<proteinExistence type="inferred from homology"/>
<keyword evidence="12" id="KW-1185">Reference proteome</keyword>
<feature type="region of interest" description="Disordered" evidence="9">
    <location>
        <begin position="257"/>
        <end position="281"/>
    </location>
</feature>
<keyword evidence="7" id="KW-0141">cGMP biosynthesis</keyword>
<keyword evidence="11" id="KW-0675">Receptor</keyword>
<dbReference type="EC" id="4.6.1.2" evidence="2"/>
<dbReference type="InterPro" id="IPR001054">
    <property type="entry name" value="A/G_cyclase"/>
</dbReference>
<dbReference type="InterPro" id="IPR018297">
    <property type="entry name" value="A/G_cyclase_CS"/>
</dbReference>
<protein>
    <recommendedName>
        <fullName evidence="2">guanylate cyclase</fullName>
        <ecNumber evidence="2">4.6.1.2</ecNumber>
    </recommendedName>
</protein>
<dbReference type="Gene3D" id="3.30.450.260">
    <property type="entry name" value="Haem NO binding associated domain"/>
    <property type="match status" value="1"/>
</dbReference>
<comment type="subcellular location">
    <subcellularLocation>
        <location evidence="1">Cytoplasm</location>
    </subcellularLocation>
</comment>
<organism evidence="11 12">
    <name type="scientific">Seminavis robusta</name>
    <dbReference type="NCBI Taxonomy" id="568900"/>
    <lineage>
        <taxon>Eukaryota</taxon>
        <taxon>Sar</taxon>
        <taxon>Stramenopiles</taxon>
        <taxon>Ochrophyta</taxon>
        <taxon>Bacillariophyta</taxon>
        <taxon>Bacillariophyceae</taxon>
        <taxon>Bacillariophycidae</taxon>
        <taxon>Naviculales</taxon>
        <taxon>Naviculaceae</taxon>
        <taxon>Seminavis</taxon>
    </lineage>
</organism>
<dbReference type="CDD" id="cd07302">
    <property type="entry name" value="CHD"/>
    <property type="match status" value="1"/>
</dbReference>
<dbReference type="SMART" id="SM00044">
    <property type="entry name" value="CYCc"/>
    <property type="match status" value="1"/>
</dbReference>
<dbReference type="InterPro" id="IPR029787">
    <property type="entry name" value="Nucleotide_cyclase"/>
</dbReference>
<feature type="domain" description="Guanylate cyclase" evidence="10">
    <location>
        <begin position="521"/>
        <end position="649"/>
    </location>
</feature>
<dbReference type="SUPFAM" id="SSF141371">
    <property type="entry name" value="PilZ domain-like"/>
    <property type="match status" value="1"/>
</dbReference>
<dbReference type="InterPro" id="IPR024096">
    <property type="entry name" value="NO_sig/Golgi_transp_ligand-bd"/>
</dbReference>
<evidence type="ECO:0000256" key="4">
    <source>
        <dbReference type="ARBA" id="ARBA00022741"/>
    </source>
</evidence>
<dbReference type="GO" id="GO:0004383">
    <property type="term" value="F:guanylate cyclase activity"/>
    <property type="evidence" value="ECO:0007669"/>
    <property type="project" value="UniProtKB-EC"/>
</dbReference>
<dbReference type="PROSITE" id="PS00452">
    <property type="entry name" value="GUANYLATE_CYCLASE_1"/>
    <property type="match status" value="1"/>
</dbReference>
<dbReference type="Proteomes" id="UP001153069">
    <property type="component" value="Unassembled WGS sequence"/>
</dbReference>
<dbReference type="PROSITE" id="PS50125">
    <property type="entry name" value="GUANYLATE_CYCLASE_2"/>
    <property type="match status" value="1"/>
</dbReference>
<comment type="similarity">
    <text evidence="8">Belongs to the adenylyl cyclase class-4/guanylyl cyclase family.</text>
</comment>
<accession>A0A9N8HYR2</accession>
<feature type="compositionally biased region" description="Polar residues" evidence="9">
    <location>
        <begin position="263"/>
        <end position="279"/>
    </location>
</feature>
<dbReference type="Gene3D" id="3.90.1520.10">
    <property type="entry name" value="H-NOX domain"/>
    <property type="match status" value="1"/>
</dbReference>
<dbReference type="Pfam" id="PF00211">
    <property type="entry name" value="Guanylate_cyc"/>
    <property type="match status" value="1"/>
</dbReference>
<evidence type="ECO:0000256" key="9">
    <source>
        <dbReference type="SAM" id="MobiDB-lite"/>
    </source>
</evidence>